<evidence type="ECO:0000259" key="35">
    <source>
        <dbReference type="Pfam" id="PF00517"/>
    </source>
</evidence>
<reference evidence="36" key="1">
    <citation type="submission" date="2019-11" db="EMBL/GenBank/DDBJ databases">
        <title>Multivariant HIV-1 infection in infants is associated with the induction of broadly neutralizing plasma antibodies.</title>
        <authorList>
            <person name="Mishra N."/>
            <person name="Sharma S."/>
            <person name="Dobhal A."/>
            <person name="Kumar S."/>
            <person name="Singh R."/>
            <person name="Das B.K."/>
            <person name="Lodha R."/>
            <person name="Kabra S.K."/>
            <person name="Luthra K."/>
        </authorList>
    </citation>
    <scope>NUCLEOTIDE SEQUENCE</scope>
    <source>
        <strain evidence="36">74311G</strain>
    </source>
</reference>
<dbReference type="GO" id="GO:0016020">
    <property type="term" value="C:membrane"/>
    <property type="evidence" value="ECO:0007669"/>
    <property type="project" value="UniProtKB-UniRule"/>
</dbReference>
<evidence type="ECO:0000256" key="23">
    <source>
        <dbReference type="ARBA" id="ARBA00023046"/>
    </source>
</evidence>
<dbReference type="GO" id="GO:0020002">
    <property type="term" value="C:host cell plasma membrane"/>
    <property type="evidence" value="ECO:0007669"/>
    <property type="project" value="UniProtKB-SubCell"/>
</dbReference>
<keyword evidence="26 32" id="KW-0564">Palmitate</keyword>
<feature type="transmembrane region" description="Helical" evidence="33">
    <location>
        <begin position="686"/>
        <end position="713"/>
    </location>
</feature>
<keyword evidence="17 32" id="KW-1161">Viral attachment to host cell</keyword>
<evidence type="ECO:0000256" key="19">
    <source>
        <dbReference type="ARBA" id="ARBA00022870"/>
    </source>
</evidence>
<evidence type="ECO:0000256" key="5">
    <source>
        <dbReference type="ARBA" id="ARBA00004578"/>
    </source>
</evidence>
<evidence type="ECO:0000256" key="24">
    <source>
        <dbReference type="ARBA" id="ARBA00023054"/>
    </source>
</evidence>
<feature type="site" description="Cleavage; by host furin" evidence="32">
    <location>
        <begin position="519"/>
        <end position="520"/>
    </location>
</feature>
<feature type="disulfide bond" evidence="32">
    <location>
        <begin position="53"/>
        <end position="73"/>
    </location>
</feature>
<accession>A0A650BLU2</accession>
<comment type="PTM">
    <text evidence="32">Palmitoylation of the transmembrane protein and of Env polyprotein (prior to its proteolytic cleavage) is essential for their association with host cell membrane lipid rafts. Palmitoylation is therefore required for envelope trafficking to classical lipid rafts, but not for viral replication.</text>
</comment>
<dbReference type="GO" id="GO:0075512">
    <property type="term" value="P:clathrin-dependent endocytosis of virus by host cell"/>
    <property type="evidence" value="ECO:0007669"/>
    <property type="project" value="UniProtKB-UniRule"/>
</dbReference>
<feature type="transmembrane region" description="Helical" evidence="33">
    <location>
        <begin position="520"/>
        <end position="545"/>
    </location>
</feature>
<gene>
    <name evidence="32 36" type="primary">env</name>
</gene>
<keyword evidence="25 32" id="KW-0472">Membrane</keyword>
<comment type="subcellular location">
    <subcellularLocation>
        <location evidence="3">Host cell membrane</location>
        <topology evidence="3">Peripheral membrane protein</topology>
    </subcellularLocation>
    <subcellularLocation>
        <location evidence="1">Host cell membrane</location>
        <topology evidence="1">Single-pass type I membrane protein</topology>
    </subcellularLocation>
    <subcellularLocation>
        <location evidence="2">Host endosome membrane</location>
        <topology evidence="2">Peripheral membrane protein</topology>
    </subcellularLocation>
    <subcellularLocation>
        <location evidence="5">Host endosome membrane</location>
        <topology evidence="5">Single-pass type I membrane protein</topology>
    </subcellularLocation>
    <subcellularLocation>
        <location evidence="6">Virion membrane</location>
        <topology evidence="6">Peripheral membrane protein</topology>
    </subcellularLocation>
    <subcellularLocation>
        <location evidence="4">Virion membrane</location>
        <topology evidence="4">Single-pass type I membrane protein</topology>
    </subcellularLocation>
</comment>
<keyword evidence="24 32" id="KW-0175">Coiled coil</keyword>
<evidence type="ECO:0000256" key="1">
    <source>
        <dbReference type="ARBA" id="ARBA00004402"/>
    </source>
</evidence>
<evidence type="ECO:0000256" key="13">
    <source>
        <dbReference type="ARBA" id="ARBA00022685"/>
    </source>
</evidence>
<feature type="disulfide bond" evidence="32">
    <location>
        <begin position="236"/>
        <end position="247"/>
    </location>
</feature>
<organism evidence="36">
    <name type="scientific">Human immunodeficiency virus type 1</name>
    <name type="common">HIV-1</name>
    <dbReference type="NCBI Taxonomy" id="11676"/>
    <lineage>
        <taxon>Viruses</taxon>
        <taxon>Riboviria</taxon>
        <taxon>Pararnavirae</taxon>
        <taxon>Artverviricota</taxon>
        <taxon>Revtraviricetes</taxon>
        <taxon>Ortervirales</taxon>
        <taxon>Retroviridae</taxon>
        <taxon>Orthoretrovirinae</taxon>
        <taxon>Lentivirus</taxon>
        <taxon>Lentivirus humimdef1</taxon>
    </lineage>
</organism>
<evidence type="ECO:0000256" key="4">
    <source>
        <dbReference type="ARBA" id="ARBA00004563"/>
    </source>
</evidence>
<dbReference type="FunFam" id="2.170.40.20:FF:000003">
    <property type="entry name" value="Envelope glycoprotein gp160"/>
    <property type="match status" value="1"/>
</dbReference>
<comment type="PTM">
    <text evidence="32">Specific enzymatic cleavages in vivo yield mature proteins. Envelope glycoproteins are synthesized as a inactive precursor that is heavily N-glycosylated and processed likely by host cell furin in the Golgi to yield the mature SU and TM proteins. The cleavage site between SU and TM requires the minimal sequence [KR]-X-[KR]-R. About 2 of the 9 disulfide bonds of gp41 are reduced by P4HB/PDI, following binding to CD4 receptor.</text>
</comment>
<keyword evidence="15 32" id="KW-0053">Apoptosis</keyword>
<keyword evidence="19 32" id="KW-1043">Host membrane</keyword>
<comment type="domain">
    <text evidence="32">The membrane proximal external region (MPER) present in gp41 is a tryptophan-rich region recognized by the antibodies 2F5, Z13, and 4E10. MPER seems to play a role in fusion.</text>
</comment>
<comment type="subunit">
    <text evidence="32">The mature envelope protein (Env) consists of a homotrimer of non-covalently associated gp120-gp41 heterodimers. The resulting complex protrudes from the virus surface as a spike. There seems to be as few as 10 spikes on the average virion. Surface protein gp120 interacts with host CD4, CCR5 and CXCR4. Gp120 also interacts with the C-type lectins CD209/DC-SIGN and CLEC4M/DC-SIGNR (collectively referred to as DC-SIGN(R)). Gp120 and gp41 interact with GalCer. Gp120 interacts with host ITGA4/ITGB7 complex; on CD4+ T-cells, this interaction results in rapid activation of integrin ITGAL/LFA-1, which facilitates efficient cell-to-cell spreading of HIV-1. Gp120 interacts with cell-associated heparan sulfate; this interaction increases virus infectivity on permissive cells and may be involved in infection of CD4- cells.</text>
</comment>
<dbReference type="GO" id="GO:0039654">
    <property type="term" value="P:fusion of virus membrane with host endosome membrane"/>
    <property type="evidence" value="ECO:0007669"/>
    <property type="project" value="UniProtKB-UniRule"/>
</dbReference>
<evidence type="ECO:0000256" key="28">
    <source>
        <dbReference type="ARBA" id="ARBA00023180"/>
    </source>
</evidence>
<comment type="PTM">
    <text evidence="32">Highly glycosylated by host. The high number of glycan on the protein is reffered to as 'glycan shield' because it contributes to hide protein sequence from adaptive immune system.</text>
</comment>
<dbReference type="Gene3D" id="1.20.5.490">
    <property type="entry name" value="Single helix bin"/>
    <property type="match status" value="1"/>
</dbReference>
<evidence type="ECO:0000256" key="16">
    <source>
        <dbReference type="ARBA" id="ARBA00022729"/>
    </source>
</evidence>
<dbReference type="Gene3D" id="1.10.287.210">
    <property type="match status" value="1"/>
</dbReference>
<evidence type="ECO:0000256" key="12">
    <source>
        <dbReference type="ARBA" id="ARBA00022595"/>
    </source>
</evidence>
<feature type="region of interest" description="Immunosuppression" evidence="32">
    <location>
        <begin position="582"/>
        <end position="600"/>
    </location>
</feature>
<evidence type="ECO:0000256" key="26">
    <source>
        <dbReference type="ARBA" id="ARBA00023139"/>
    </source>
</evidence>
<evidence type="ECO:0000256" key="11">
    <source>
        <dbReference type="ARBA" id="ARBA00022581"/>
    </source>
</evidence>
<evidence type="ECO:0000256" key="29">
    <source>
        <dbReference type="ARBA" id="ARBA00023280"/>
    </source>
</evidence>
<dbReference type="Pfam" id="PF00516">
    <property type="entry name" value="GP120"/>
    <property type="match status" value="1"/>
</dbReference>
<evidence type="ECO:0000256" key="6">
    <source>
        <dbReference type="ARBA" id="ARBA00004650"/>
    </source>
</evidence>
<feature type="disulfide bond" evidence="32">
    <location>
        <begin position="226"/>
        <end position="255"/>
    </location>
</feature>
<keyword evidence="31 32" id="KW-1160">Virus entry into host cell</keyword>
<evidence type="ECO:0000256" key="14">
    <source>
        <dbReference type="ARBA" id="ARBA00022692"/>
    </source>
</evidence>
<dbReference type="CDD" id="cd09909">
    <property type="entry name" value="HIV-1-like_HR1-HR2"/>
    <property type="match status" value="1"/>
</dbReference>
<organismHost>
    <name type="scientific">Homo sapiens</name>
    <name type="common">Human</name>
    <dbReference type="NCBI Taxonomy" id="9606"/>
</organismHost>
<sequence length="872" mass="98393">MRVRGTLRNYQQWWIWGILGFWMLMICSVGGNLWVTVYYGVPVWKEAKTTLFCASDAKGYEKEAHNIWATHACVPTDPNPHEMVLDNVTENFNMWENDMVDQMHEDVISLWDESLKPCVKLTPLCVTLNCSNACNRTHSDKNETCPENTATIIGNRSEIQNCSFNATTELRDKKKTVYALFYRLDMVPLKDEESNFSEYRLINCNTSVITQACPKISFDPIPIHYCAPAGYAILKCNNKTFNGTGPCNSVSTVQCTHGIKPVVSTQLLLNGSLAEGDIIIRSKNLSDNAKTIIVHLNESVEIVCTRPNNNTRTSIRIGPGQAFYATGEIIGPIRRAYCNISKGNWTETLRRVSKKLAERFPGKTNITFAPSSGGDPEITTHSLNCGGEFFYCNTSGLFNDTYDTTVNSSSTSNETITILCRIKQIINMWQKVGRAMYAPPIAGNITCRSNITGLLLVRDGGINVTSNTTDNETETFRPQGGDMRDNWRSELYKYKVVEIKPLGIAPTKAKRRVVEREKRAVGMAAVFLGFLGAAGSTMGAASIALTVQARQLLSGIVQQQNNLLRAIEAQQHLLQLTVWGIKQLQARVLAIERYLEDQQLLGIWGCSGKRICTTAVPWNSSWSNRSHDDIWGNMTWMQWDREINNYTDIIYTLLVESQNQQEKNEKDLLALDSWKNLWNWFDISSWLWYIRIFIMIVGGLIGLRIIFAVLSIVNRVRQGYSPLSFQILTPTSGGRPDRLERIAEEGGEQDKDRSIRLVNGFFALAWDDLRNLCLFSYHRLRDFILVTARAVELLGRSSLRGLQRGWEVLKYLGSLVQYWGLELKKSAVSLFDAVAIAVAEGTDRIINLVQRICRAISNIPRRIRQGFEAALQ</sequence>
<name>A0A650BLU2_HV1</name>
<feature type="transmembrane region" description="Helical" evidence="33">
    <location>
        <begin position="13"/>
        <end position="41"/>
    </location>
</feature>
<keyword evidence="16 32" id="KW-0732">Signal</keyword>
<evidence type="ECO:0000256" key="18">
    <source>
        <dbReference type="ARBA" id="ARBA00022844"/>
    </source>
</evidence>
<feature type="domain" description="Retroviral envelope protein GP41-like" evidence="35">
    <location>
        <begin position="538"/>
        <end position="728"/>
    </location>
</feature>
<keyword evidence="9 32" id="KW-1032">Host cell membrane</keyword>
<feature type="region of interest" description="MPER; binding to GalCer" evidence="32">
    <location>
        <begin position="670"/>
        <end position="691"/>
    </location>
</feature>
<dbReference type="InterPro" id="IPR037527">
    <property type="entry name" value="Gp160"/>
</dbReference>
<feature type="chain" id="PRO_5029064494" description="Envelope glycoprotein gp160" evidence="32">
    <location>
        <begin position="32"/>
        <end position="872"/>
    </location>
</feature>
<keyword evidence="27 32" id="KW-1015">Disulfide bond</keyword>
<evidence type="ECO:0000256" key="15">
    <source>
        <dbReference type="ARBA" id="ARBA00022703"/>
    </source>
</evidence>
<keyword evidence="13 32" id="KW-0165">Cleavage on pair of basic residues</keyword>
<dbReference type="GO" id="GO:1903908">
    <property type="term" value="P:positive regulation of plasma membrane raft polarization"/>
    <property type="evidence" value="ECO:0007669"/>
    <property type="project" value="UniProtKB-UniRule"/>
</dbReference>
<evidence type="ECO:0000259" key="34">
    <source>
        <dbReference type="Pfam" id="PF00516"/>
    </source>
</evidence>
<dbReference type="GO" id="GO:0019082">
    <property type="term" value="P:viral protein processing"/>
    <property type="evidence" value="ECO:0007669"/>
    <property type="project" value="UniProtKB-UniRule"/>
</dbReference>
<comment type="similarity">
    <text evidence="32">Belongs to the HIV-1 env protein family.</text>
</comment>
<comment type="function">
    <text evidence="32">Envelope glycoprotein gp160: Oligomerizes in the host endoplasmic reticulum into predominantly trimers. In a second time, gp160 transits in the host Golgi, where glycosylation is completed. The precursor is then proteolytically cleaved in the trans-Golgi and thereby activated by cellular furin or furin-like proteases to produce gp120 and gp41.</text>
</comment>
<protein>
    <recommendedName>
        <fullName evidence="32">Envelope glycoprotein gp160</fullName>
    </recommendedName>
    <alternativeName>
        <fullName evidence="32">Env polyprotein</fullName>
    </alternativeName>
    <component>
        <recommendedName>
            <fullName evidence="32">Surface protein gp120</fullName>
            <shortName evidence="32">SU</shortName>
        </recommendedName>
        <alternativeName>
            <fullName evidence="32">Glycoprotein 120</fullName>
            <shortName evidence="32">gp120</shortName>
        </alternativeName>
    </component>
    <component>
        <recommendedName>
            <fullName evidence="32">Transmembrane protein gp41</fullName>
            <shortName evidence="32">TM</shortName>
        </recommendedName>
        <alternativeName>
            <fullName evidence="32">Glycoprotein 41</fullName>
            <shortName evidence="32">gp41</shortName>
        </alternativeName>
    </component>
</protein>
<feature type="topological domain" description="Cytoplasmic" evidence="32">
    <location>
        <begin position="714"/>
        <end position="872"/>
    </location>
</feature>
<dbReference type="InterPro" id="IPR036377">
    <property type="entry name" value="Gp120_core_sf"/>
</dbReference>
<keyword evidence="14 32" id="KW-0812">Transmembrane</keyword>
<keyword evidence="22 32" id="KW-1133">Transmembrane helix</keyword>
<evidence type="ECO:0000256" key="2">
    <source>
        <dbReference type="ARBA" id="ARBA00004433"/>
    </source>
</evidence>
<keyword evidence="23 32" id="KW-1039">Host endosome</keyword>
<evidence type="ECO:0000313" key="36">
    <source>
        <dbReference type="EMBL" id="QGQ56994.1"/>
    </source>
</evidence>
<comment type="domain">
    <text evidence="32">The YXXL motif is involved in determining the exact site of viral release at the surface of infected mononuclear cells and promotes endocytosis. YXXL and di-leucine endocytosis motifs interact directly or indirectly with the clathrin adapter complexes, opperate independently, and their activities are not additive.</text>
</comment>
<feature type="short sequence motif" description="YXXL motif; contains endocytosis signal" evidence="32">
    <location>
        <begin position="720"/>
        <end position="723"/>
    </location>
</feature>
<keyword evidence="20 32" id="KW-0261">Viral envelope protein</keyword>
<evidence type="ECO:0000256" key="21">
    <source>
        <dbReference type="ARBA" id="ARBA00022890"/>
    </source>
</evidence>
<evidence type="ECO:0000256" key="9">
    <source>
        <dbReference type="ARBA" id="ARBA00022511"/>
    </source>
</evidence>
<evidence type="ECO:0000256" key="32">
    <source>
        <dbReference type="HAMAP-Rule" id="MF_04083"/>
    </source>
</evidence>
<comment type="subcellular location">
    <molecule>Transmembrane protein gp41</molecule>
    <subcellularLocation>
        <location evidence="32">Virion membrane</location>
        <topology evidence="32">Single-pass type I membrane protein</topology>
    </subcellularLocation>
    <subcellularLocation>
        <location evidence="32">Host cell membrane</location>
        <topology evidence="32">Single-pass type I membrane protein</topology>
    </subcellularLocation>
    <subcellularLocation>
        <location evidence="32">Host endosome membrane</location>
        <topology evidence="32">Single-pass type I membrane protein</topology>
    </subcellularLocation>
    <text evidence="32">It is probably concentrated at the site of budding and incorporated into the virions possibly by contacts between the cytoplasmic tail of Env and the N-terminus of Gag.</text>
</comment>
<dbReference type="GO" id="GO:0019031">
    <property type="term" value="C:viral envelope"/>
    <property type="evidence" value="ECO:0007669"/>
    <property type="project" value="UniProtKB-KW"/>
</dbReference>
<evidence type="ECO:0000256" key="33">
    <source>
        <dbReference type="RuleBase" id="RU363095"/>
    </source>
</evidence>
<evidence type="ECO:0000256" key="30">
    <source>
        <dbReference type="ARBA" id="ARBA00023288"/>
    </source>
</evidence>
<evidence type="ECO:0000256" key="7">
    <source>
        <dbReference type="ARBA" id="ARBA00022506"/>
    </source>
</evidence>
<evidence type="ECO:0000256" key="20">
    <source>
        <dbReference type="ARBA" id="ARBA00022879"/>
    </source>
</evidence>
<keyword evidence="21 32" id="KW-1164">Virus endocytosis by host</keyword>
<keyword evidence="12 32" id="KW-1162">Viral penetration into host cytoplasm</keyword>
<comment type="miscellaneous">
    <text evidence="32">HIV-1 lineages are divided in three main groups, M (for Major), O (for Outlier), and N (for New, or Non-M, Non-O). The vast majority of strains found worldwide belong to the group M. Group O seems to be endemic to and largely confined to Cameroon and neighboring countries in West Central Africa, where these viruses represent a small minority of HIV-1 strains. The group N is represented by a limited number of isolates from Cameroonian persons. The group M is further subdivided in 9 clades or subtypes (A to D, F to H, J and K).</text>
</comment>
<comment type="subcellular location">
    <molecule>Surface protein gp120</molecule>
    <subcellularLocation>
        <location evidence="32">Virion membrane</location>
        <topology evidence="32">Peripheral membrane protein</topology>
    </subcellularLocation>
    <subcellularLocation>
        <location evidence="32">Host cell membrane</location>
        <topology evidence="32">Peripheral membrane protein</topology>
    </subcellularLocation>
    <subcellularLocation>
        <location evidence="32">Host endosome membrane</location>
        <topology evidence="32">Single-pass type I membrane protein</topology>
    </subcellularLocation>
    <text evidence="32">The surface protein is not anchored to the viral envelope, but associates with the extravirion surface through its binding to TM. It is probably concentrated at the site of budding and incorporated into the virions possibly by contacts between the cytoplasmic tail of Env and the N-terminus of Gag.</text>
</comment>
<feature type="chain" id="PRO_5029064495" description="Transmembrane protein gp41" evidence="32">
    <location>
        <begin position="520"/>
        <end position="872"/>
    </location>
</feature>
<dbReference type="GO" id="GO:0019062">
    <property type="term" value="P:virion attachment to host cell"/>
    <property type="evidence" value="ECO:0007669"/>
    <property type="project" value="UniProtKB-UniRule"/>
</dbReference>
<evidence type="ECO:0000256" key="17">
    <source>
        <dbReference type="ARBA" id="ARBA00022804"/>
    </source>
</evidence>
<dbReference type="GO" id="GO:0052031">
    <property type="term" value="P:symbiont-mediated perturbation of host defense response"/>
    <property type="evidence" value="ECO:0007669"/>
    <property type="project" value="UniProtKB-UniRule"/>
</dbReference>
<evidence type="ECO:0000256" key="3">
    <source>
        <dbReference type="ARBA" id="ARBA00004505"/>
    </source>
</evidence>
<keyword evidence="10 32" id="KW-1165">Clathrin-mediated endocytosis of virus by host</keyword>
<keyword evidence="7 32" id="KW-1168">Fusion of virus membrane with host membrane</keyword>
<proteinExistence type="inferred from homology"/>
<keyword evidence="29 32" id="KW-0899">Viral immunoevasion</keyword>
<dbReference type="InterPro" id="IPR000777">
    <property type="entry name" value="HIV1_Gp120"/>
</dbReference>
<dbReference type="Pfam" id="PF00517">
    <property type="entry name" value="GP41"/>
    <property type="match status" value="1"/>
</dbReference>
<keyword evidence="28 32" id="KW-0325">Glycoprotein</keyword>
<comment type="domain">
    <text evidence="32">The CD4-binding region is targeted by the antibody b12.</text>
</comment>
<feature type="lipid moiety-binding region" description="S-palmitoyl cysteine; by host" evidence="32">
    <location>
        <position position="853"/>
    </location>
</feature>
<evidence type="ECO:0000256" key="27">
    <source>
        <dbReference type="ARBA" id="ARBA00023157"/>
    </source>
</evidence>
<feature type="region of interest" description="CD4-binding loop" evidence="32">
    <location>
        <begin position="371"/>
        <end position="381"/>
    </location>
</feature>
<dbReference type="GO" id="GO:0055036">
    <property type="term" value="C:virion membrane"/>
    <property type="evidence" value="ECO:0007669"/>
    <property type="project" value="UniProtKB-SubCell"/>
</dbReference>
<keyword evidence="18 32" id="KW-0946">Virion</keyword>
<evidence type="ECO:0000256" key="22">
    <source>
        <dbReference type="ARBA" id="ARBA00022989"/>
    </source>
</evidence>
<comment type="caution">
    <text evidence="32 33">Lacks conserved residue(s) required for the propagation of feature annotation.</text>
</comment>
<comment type="miscellaneous">
    <text evidence="32">Inhibitors targeting HIV-1 viral envelope proteins are used as antiretroviral drugs. Attachment of virions to the cell surface via non-specific interactions and CD4 binding can be blocked by inhibitors that include cyanovirin-N, cyclotriazadisulfonamide analogs, PRO 2000, TNX 355 and PRO 542. In addition, BMS 806 can block CD4-induced conformational changes. Env interactions with the coreceptor molecules can be targeted by CCR5 antagonists including SCH-D, maraviroc (UK 427857) and aplaviroc (GW 873140), and the CXCR4 antagonist AMD 070. Fusion of viral and cellular membranes can be inhibited by peptides such as enfuvirtide and tifuvirtide (T 1249). Resistance to inhibitors associated with mutations in Env are observed. Most of the time, single mutations confer only a modest reduction in drug susceptibility. Combination of several mutations is usually required to develop a high-level drug resistance.</text>
</comment>
<dbReference type="SUPFAM" id="SSF56502">
    <property type="entry name" value="gp120 core"/>
    <property type="match status" value="2"/>
</dbReference>
<evidence type="ECO:0000256" key="25">
    <source>
        <dbReference type="ARBA" id="ARBA00023136"/>
    </source>
</evidence>
<dbReference type="InterPro" id="IPR000328">
    <property type="entry name" value="GP41-like"/>
</dbReference>
<keyword evidence="30 32" id="KW-0449">Lipoprotein</keyword>
<dbReference type="EMBL" id="MN703394">
    <property type="protein sequence ID" value="QGQ56994.1"/>
    <property type="molecule type" value="Genomic_RNA"/>
</dbReference>
<feature type="lipid moiety-binding region" description="S-palmitoyl cysteine; by host" evidence="32">
    <location>
        <position position="773"/>
    </location>
</feature>
<dbReference type="GO" id="GO:0044175">
    <property type="term" value="C:host cell endosome membrane"/>
    <property type="evidence" value="ECO:0007669"/>
    <property type="project" value="UniProtKB-SubCell"/>
</dbReference>
<dbReference type="GO" id="GO:0019064">
    <property type="term" value="P:fusion of virus membrane with host plasma membrane"/>
    <property type="evidence" value="ECO:0007669"/>
    <property type="project" value="UniProtKB-UniRule"/>
</dbReference>
<dbReference type="FunFam" id="2.170.40.20:FF:000004">
    <property type="entry name" value="Envelope glycoprotein gp160"/>
    <property type="match status" value="1"/>
</dbReference>
<dbReference type="HAMAP" id="MF_04083">
    <property type="entry name" value="HIV_ENV"/>
    <property type="match status" value="1"/>
</dbReference>
<evidence type="ECO:0000256" key="31">
    <source>
        <dbReference type="ARBA" id="ARBA00023296"/>
    </source>
</evidence>
<dbReference type="Gene3D" id="2.170.40.20">
    <property type="entry name" value="Human immunodeficiency virus 1, Gp160, envelope glycoprotein"/>
    <property type="match status" value="2"/>
</dbReference>
<keyword evidence="11 32" id="KW-0945">Host-virus interaction</keyword>
<feature type="disulfide bond" evidence="32">
    <location>
        <begin position="606"/>
        <end position="612"/>
    </location>
</feature>
<comment type="domain">
    <text evidence="32">Some of the most genetically diverse regions of the viral genome are present in Env. They are called variable regions 1 through 5 (V1 through V5). Coreceptor usage of gp120 is determined mainly by the primary structure of the third variable region (V3) in the outer domain of gp120. The sequence of V3 determines which coreceptor, CCR5 and/or CXCR4 (corresponding to R5/macrophage, X4/T cell and R5X4/T cell and macrophage tropism), is used to trigger the fusion potential of the Env complex, and hence which cells the virus can infect. Binding to CCR5 involves a region adjacent in addition to V3.</text>
</comment>
<comment type="function">
    <text evidence="32">Transmembrane protein gp41: Acts as a class I viral fusion protein. Under the current model, the protein has at least 3 conformational states: pre-fusion native state, pre-hairpin intermediate state, and post-fusion hairpin state. During fusion of viral and target intracellular membranes, the coiled coil regions (heptad repeats) assume a trimer-of-hairpins structure, positioning the fusion peptide in close proximity to the C-terminal region of the ectodomain. The formation of this structure appears to drive apposition and subsequent fusion of viral and target cell membranes. Complete fusion occurs in host cell endosomes and is dynamin-dependent, however some lipid transfer might occur at the plasma membrane. The virus undergoes clathrin-dependent internalization long before endosomal fusion, thus minimizing the surface exposure of conserved viral epitopes during fusion and reducing the efficacy of inhibitors targeting these epitopes. Membranes fusion leads to delivery of the nucleocapsid into the cytoplasm.</text>
</comment>
<feature type="domain" description="Human immunodeficiency virus 1 envelope glycoprotein Gp120" evidence="34">
    <location>
        <begin position="33"/>
        <end position="519"/>
    </location>
</feature>
<comment type="function">
    <text evidence="32">Surface protein gp120: Attaches the virus to the host lymphoid cell by binding to the primary receptor CD4. This interaction induces a structural rearrangement creating a high affinity binding site for a chemokine coreceptor like CXCR4 and/or CCR5. Acts as a ligand for CD209/DC-SIGN and CLEC4M/DC-SIGNR, which are respectively found on dendritic cells (DCs), and on endothelial cells of liver sinusoids and lymph node sinuses. These interactions allow capture of viral particles at mucosal surfaces by these cells and subsequent transmission to permissive cells. HIV subverts the migration properties of dendritic cells to gain access to CD4+ T-cells in lymph nodes. Virus transmission to permissive T-cells occurs either in trans (without DCs infection, through viral capture and transmission), or in cis (following DCs productive infection, through the usual CD4-gp120 interaction), thereby inducing a robust infection. In trans infection, bound virions remain infectious over days and it is proposed that they are not degraded, but protected in non-lysosomal acidic organelles within the DCs close to the cell membrane thus contributing to the viral infectious potential during DCs' migration from the periphery to the lymphoid tissues. On arrival at lymphoid tissues, intact virions recycle back to DCs' cell surface allowing virus transmission to CD4+ T-cells.</text>
</comment>
<dbReference type="GO" id="GO:0005198">
    <property type="term" value="F:structural molecule activity"/>
    <property type="evidence" value="ECO:0007669"/>
    <property type="project" value="UniProtKB-UniRule"/>
</dbReference>
<comment type="domain">
    <text evidence="32 33">The 17 amino acids long immunosuppressive region is present in many retroviral envelope proteins. Synthetic peptides derived from this relatively conserved sequence inhibit immune function in vitro and in vivo.</text>
</comment>
<dbReference type="GO" id="GO:1903911">
    <property type="term" value="P:positive regulation of receptor clustering"/>
    <property type="evidence" value="ECO:0007669"/>
    <property type="project" value="UniProtKB-UniRule"/>
</dbReference>
<evidence type="ECO:0000256" key="10">
    <source>
        <dbReference type="ARBA" id="ARBA00022570"/>
    </source>
</evidence>
<feature type="region of interest" description="Fusion peptide" evidence="32">
    <location>
        <begin position="520"/>
        <end position="540"/>
    </location>
</feature>
<dbReference type="SUPFAM" id="SSF58069">
    <property type="entry name" value="Virus ectodomain"/>
    <property type="match status" value="1"/>
</dbReference>
<keyword evidence="8 32" id="KW-1170">Fusion of virus membrane with host endosomal membrane</keyword>
<feature type="coiled-coil region" evidence="32">
    <location>
        <begin position="641"/>
        <end position="675"/>
    </location>
</feature>
<evidence type="ECO:0000256" key="8">
    <source>
        <dbReference type="ARBA" id="ARBA00022510"/>
    </source>
</evidence>
<dbReference type="FunFam" id="1.10.287.210:FF:000001">
    <property type="entry name" value="Envelope glycoprotein gp160"/>
    <property type="match status" value="1"/>
</dbReference>